<reference evidence="11" key="1">
    <citation type="journal article" date="2015" name="Proc. Natl. Acad. Sci. U.S.A.">
        <title>Networks of energetic and metabolic interactions define dynamics in microbial communities.</title>
        <authorList>
            <person name="Embree M."/>
            <person name="Liu J.K."/>
            <person name="Al-Bassam M.M."/>
            <person name="Zengler K."/>
        </authorList>
    </citation>
    <scope>NUCLEOTIDE SEQUENCE</scope>
</reference>
<name>A0A0W8FV26_9ZZZZ</name>
<evidence type="ECO:0000256" key="2">
    <source>
        <dbReference type="ARBA" id="ARBA00008071"/>
    </source>
</evidence>
<keyword evidence="8" id="KW-0464">Manganese</keyword>
<dbReference type="FunFam" id="3.90.1860.10:FF:000001">
    <property type="entry name" value="tRNA-splicing ligase RtcB homolog"/>
    <property type="match status" value="1"/>
</dbReference>
<dbReference type="SUPFAM" id="SSF103365">
    <property type="entry name" value="Hypothetical protein PH1602"/>
    <property type="match status" value="1"/>
</dbReference>
<dbReference type="GO" id="GO:0005525">
    <property type="term" value="F:GTP binding"/>
    <property type="evidence" value="ECO:0007669"/>
    <property type="project" value="UniProtKB-KW"/>
</dbReference>
<evidence type="ECO:0000256" key="1">
    <source>
        <dbReference type="ARBA" id="ARBA00001936"/>
    </source>
</evidence>
<dbReference type="EC" id="6.5.1.8" evidence="3"/>
<evidence type="ECO:0000313" key="11">
    <source>
        <dbReference type="EMBL" id="KUG24747.1"/>
    </source>
</evidence>
<dbReference type="GO" id="GO:0170057">
    <property type="term" value="F:RNA ligase (GTP) activity"/>
    <property type="evidence" value="ECO:0007669"/>
    <property type="project" value="UniProtKB-EC"/>
</dbReference>
<gene>
    <name evidence="11" type="ORF">ASZ90_005438</name>
</gene>
<evidence type="ECO:0000256" key="8">
    <source>
        <dbReference type="ARBA" id="ARBA00023211"/>
    </source>
</evidence>
<dbReference type="GO" id="GO:0006396">
    <property type="term" value="P:RNA processing"/>
    <property type="evidence" value="ECO:0007669"/>
    <property type="project" value="InterPro"/>
</dbReference>
<dbReference type="EMBL" id="LNQE01000824">
    <property type="protein sequence ID" value="KUG24747.1"/>
    <property type="molecule type" value="Genomic_DNA"/>
</dbReference>
<evidence type="ECO:0000256" key="6">
    <source>
        <dbReference type="ARBA" id="ARBA00022741"/>
    </source>
</evidence>
<keyword evidence="4 11" id="KW-0436">Ligase</keyword>
<evidence type="ECO:0000256" key="7">
    <source>
        <dbReference type="ARBA" id="ARBA00023134"/>
    </source>
</evidence>
<keyword evidence="7" id="KW-0342">GTP-binding</keyword>
<evidence type="ECO:0000256" key="10">
    <source>
        <dbReference type="ARBA" id="ARBA00049514"/>
    </source>
</evidence>
<keyword evidence="6" id="KW-0547">Nucleotide-binding</keyword>
<keyword evidence="5" id="KW-0479">Metal-binding</keyword>
<comment type="catalytic activity">
    <reaction evidence="10">
        <text>a 3'-end 2',3'-cyclophospho-ribonucleotide-RNA + a 5'-end dephospho-ribonucleoside-RNA + GTP + H2O = a ribonucleotidyl-ribonucleotide-RNA + GMP + diphosphate + H(+)</text>
        <dbReference type="Rhea" id="RHEA:68080"/>
        <dbReference type="Rhea" id="RHEA-COMP:10464"/>
        <dbReference type="Rhea" id="RHEA-COMP:13936"/>
        <dbReference type="Rhea" id="RHEA-COMP:17355"/>
        <dbReference type="ChEBI" id="CHEBI:15377"/>
        <dbReference type="ChEBI" id="CHEBI:15378"/>
        <dbReference type="ChEBI" id="CHEBI:33019"/>
        <dbReference type="ChEBI" id="CHEBI:37565"/>
        <dbReference type="ChEBI" id="CHEBI:58115"/>
        <dbReference type="ChEBI" id="CHEBI:83064"/>
        <dbReference type="ChEBI" id="CHEBI:138284"/>
        <dbReference type="ChEBI" id="CHEBI:173118"/>
        <dbReference type="EC" id="6.5.1.8"/>
    </reaction>
</comment>
<comment type="caution">
    <text evidence="11">The sequence shown here is derived from an EMBL/GenBank/DDBJ whole genome shotgun (WGS) entry which is preliminary data.</text>
</comment>
<dbReference type="AlphaFoldDB" id="A0A0W8FV26"/>
<protein>
    <recommendedName>
        <fullName evidence="3">3'-phosphate/5'-hydroxy nucleic acid ligase</fullName>
        <ecNumber evidence="3">6.5.1.8</ecNumber>
    </recommendedName>
</protein>
<accession>A0A0W8FV26</accession>
<evidence type="ECO:0000256" key="4">
    <source>
        <dbReference type="ARBA" id="ARBA00022598"/>
    </source>
</evidence>
<organism evidence="11">
    <name type="scientific">hydrocarbon metagenome</name>
    <dbReference type="NCBI Taxonomy" id="938273"/>
    <lineage>
        <taxon>unclassified sequences</taxon>
        <taxon>metagenomes</taxon>
        <taxon>ecological metagenomes</taxon>
    </lineage>
</organism>
<comment type="catalytic activity">
    <reaction evidence="9">
        <text>a 3'-end 3'-phospho-ribonucleotide-RNA + a 5'-end dephospho-ribonucleoside-RNA + GTP = a ribonucleotidyl-ribonucleotide-RNA + GMP + diphosphate</text>
        <dbReference type="Rhea" id="RHEA:68076"/>
        <dbReference type="Rhea" id="RHEA-COMP:10463"/>
        <dbReference type="Rhea" id="RHEA-COMP:13936"/>
        <dbReference type="Rhea" id="RHEA-COMP:17355"/>
        <dbReference type="ChEBI" id="CHEBI:33019"/>
        <dbReference type="ChEBI" id="CHEBI:37565"/>
        <dbReference type="ChEBI" id="CHEBI:58115"/>
        <dbReference type="ChEBI" id="CHEBI:83062"/>
        <dbReference type="ChEBI" id="CHEBI:138284"/>
        <dbReference type="ChEBI" id="CHEBI:173118"/>
        <dbReference type="EC" id="6.5.1.8"/>
    </reaction>
</comment>
<dbReference type="Gene3D" id="3.90.1860.10">
    <property type="entry name" value="tRNA-splicing ligase RtcB"/>
    <property type="match status" value="1"/>
</dbReference>
<dbReference type="PANTHER" id="PTHR11118:SF1">
    <property type="entry name" value="RNA-SPLICING LIGASE RTCB HOMOLOG"/>
    <property type="match status" value="1"/>
</dbReference>
<dbReference type="InterPro" id="IPR036025">
    <property type="entry name" value="RtcB-like_sf"/>
</dbReference>
<comment type="similarity">
    <text evidence="2">Belongs to the RtcB family.</text>
</comment>
<dbReference type="PANTHER" id="PTHR11118">
    <property type="entry name" value="RNA-SPLICING LIGASE RTCB HOMOLOG"/>
    <property type="match status" value="1"/>
</dbReference>
<evidence type="ECO:0000256" key="9">
    <source>
        <dbReference type="ARBA" id="ARBA00047746"/>
    </source>
</evidence>
<dbReference type="GO" id="GO:0003972">
    <property type="term" value="F:RNA ligase (ATP) activity"/>
    <property type="evidence" value="ECO:0007669"/>
    <property type="project" value="TreeGrafter"/>
</dbReference>
<dbReference type="InterPro" id="IPR001233">
    <property type="entry name" value="RtcB"/>
</dbReference>
<comment type="cofactor">
    <cofactor evidence="1">
        <name>Mn(2+)</name>
        <dbReference type="ChEBI" id="CHEBI:29035"/>
    </cofactor>
</comment>
<proteinExistence type="inferred from homology"/>
<sequence>MLISGYEIKKITDYHWEIPRQGRMLVPGRIYTSKNMLEGSLQNDEALKQVVNVAHLPGIQKYSLAMPDIHWGYGFPIGGVAATDVNEGVVSPGGVGYDINCGVRLARTSLEFNKVKSKIDDLVKQFFRDVPTGVGASGAIKKLQPKEIKNILINGSQWAVEHGFGNSDDIEYTEEKGKLLDADPDAVSDRAIERGQDQAGTLGSGNHFLEIDVVDEIYDEKAAEVFGIFKGQILILIHTGSRGLGYQVCDDYLKVLVKAEKKYNFNLPDRQLACAPIQSQEGQDYLHAMRCAANFAWNNRQIIMHLAKKSLLKTLNISEGELDFKLIYDVCHNIAKIEKHNIDGDIKNVCVHRKGATRAFPPGSEFIPSKYKDIGQPVLVPGDMGRYSFILSGTEKAMEETFGSSCHGAGRLQSRTQAKKAGKGRDLIKELQSQGISIQAKGYGTIAEEMPYAYKDVFDVVEIIHNSGISKKVAKIKPVGVIKG</sequence>
<dbReference type="GO" id="GO:0046872">
    <property type="term" value="F:metal ion binding"/>
    <property type="evidence" value="ECO:0007669"/>
    <property type="project" value="UniProtKB-KW"/>
</dbReference>
<dbReference type="Pfam" id="PF01139">
    <property type="entry name" value="RtcB"/>
    <property type="match status" value="1"/>
</dbReference>
<evidence type="ECO:0000256" key="5">
    <source>
        <dbReference type="ARBA" id="ARBA00022723"/>
    </source>
</evidence>
<evidence type="ECO:0000256" key="3">
    <source>
        <dbReference type="ARBA" id="ARBA00012726"/>
    </source>
</evidence>
<dbReference type="PROSITE" id="PS01288">
    <property type="entry name" value="UPF0027"/>
    <property type="match status" value="1"/>
</dbReference>